<dbReference type="EMBL" id="BAFE01000094">
    <property type="protein sequence ID" value="GAB49768.1"/>
    <property type="molecule type" value="Genomic_DNA"/>
</dbReference>
<dbReference type="CDD" id="cd00093">
    <property type="entry name" value="HTH_XRE"/>
    <property type="match status" value="1"/>
</dbReference>
<accession>H5UVL0</accession>
<feature type="domain" description="HTH cro/C1-type" evidence="1">
    <location>
        <begin position="28"/>
        <end position="77"/>
    </location>
</feature>
<dbReference type="GO" id="GO:0003677">
    <property type="term" value="F:DNA binding"/>
    <property type="evidence" value="ECO:0007669"/>
    <property type="project" value="UniProtKB-KW"/>
</dbReference>
<dbReference type="PANTHER" id="PTHR37301:SF1">
    <property type="entry name" value="DNA-BINDING PROTEIN"/>
    <property type="match status" value="1"/>
</dbReference>
<dbReference type="InterPro" id="IPR001387">
    <property type="entry name" value="Cro/C1-type_HTH"/>
</dbReference>
<dbReference type="OrthoDB" id="9805309at2"/>
<sequence length="86" mass="9180">MTRGTRGRAAEDDADHAVEVHLGEVLAARGMTLTELSERTGLTLANLSILKNGRARAVRFTTLTAICEVLDCQPGDLFTVARRAGA</sequence>
<dbReference type="SUPFAM" id="SSF47413">
    <property type="entry name" value="lambda repressor-like DNA-binding domains"/>
    <property type="match status" value="1"/>
</dbReference>
<evidence type="ECO:0000259" key="1">
    <source>
        <dbReference type="PROSITE" id="PS50943"/>
    </source>
</evidence>
<dbReference type="SMART" id="SM00530">
    <property type="entry name" value="HTH_XRE"/>
    <property type="match status" value="1"/>
</dbReference>
<evidence type="ECO:0000313" key="3">
    <source>
        <dbReference type="Proteomes" id="UP000004367"/>
    </source>
</evidence>
<proteinExistence type="predicted"/>
<dbReference type="InterPro" id="IPR010982">
    <property type="entry name" value="Lambda_DNA-bd_dom_sf"/>
</dbReference>
<dbReference type="PROSITE" id="PS50943">
    <property type="entry name" value="HTH_CROC1"/>
    <property type="match status" value="1"/>
</dbReference>
<protein>
    <submittedName>
        <fullName evidence="2">Putative Xre family DNA-binding protein</fullName>
    </submittedName>
</protein>
<dbReference type="PANTHER" id="PTHR37301">
    <property type="entry name" value="DNA-BINDING PROTEIN-RELATED"/>
    <property type="match status" value="1"/>
</dbReference>
<dbReference type="eggNOG" id="COG3655">
    <property type="taxonomic scope" value="Bacteria"/>
</dbReference>
<dbReference type="Gene3D" id="1.10.260.40">
    <property type="entry name" value="lambda repressor-like DNA-binding domains"/>
    <property type="match status" value="1"/>
</dbReference>
<dbReference type="Proteomes" id="UP000004367">
    <property type="component" value="Unassembled WGS sequence"/>
</dbReference>
<name>H5UVL0_9MICO</name>
<organism evidence="2 3">
    <name type="scientific">Mobilicoccus pelagius NBRC 104925</name>
    <dbReference type="NCBI Taxonomy" id="1089455"/>
    <lineage>
        <taxon>Bacteria</taxon>
        <taxon>Bacillati</taxon>
        <taxon>Actinomycetota</taxon>
        <taxon>Actinomycetes</taxon>
        <taxon>Micrococcales</taxon>
        <taxon>Dermatophilaceae</taxon>
        <taxon>Mobilicoccus</taxon>
    </lineage>
</organism>
<keyword evidence="2" id="KW-0238">DNA-binding</keyword>
<evidence type="ECO:0000313" key="2">
    <source>
        <dbReference type="EMBL" id="GAB49768.1"/>
    </source>
</evidence>
<gene>
    <name evidence="2" type="ORF">MOPEL_135_00060</name>
</gene>
<dbReference type="AlphaFoldDB" id="H5UVL0"/>
<keyword evidence="3" id="KW-1185">Reference proteome</keyword>
<dbReference type="STRING" id="1089455.MOPEL_135_00060"/>
<dbReference type="RefSeq" id="WP_009483611.1">
    <property type="nucleotide sequence ID" value="NZ_BAFE01000094.1"/>
</dbReference>
<comment type="caution">
    <text evidence="2">The sequence shown here is derived from an EMBL/GenBank/DDBJ whole genome shotgun (WGS) entry which is preliminary data.</text>
</comment>
<reference evidence="2 3" key="1">
    <citation type="submission" date="2012-02" db="EMBL/GenBank/DDBJ databases">
        <title>Whole genome shotgun sequence of Mobilicoccus pelagius NBRC 104925.</title>
        <authorList>
            <person name="Yoshida Y."/>
            <person name="Hosoyama A."/>
            <person name="Tsuchikane K."/>
            <person name="Katsumata H."/>
            <person name="Yamazaki S."/>
            <person name="Fujita N."/>
        </authorList>
    </citation>
    <scope>NUCLEOTIDE SEQUENCE [LARGE SCALE GENOMIC DNA]</scope>
    <source>
        <strain evidence="2 3">NBRC 104925</strain>
    </source>
</reference>
<dbReference type="Pfam" id="PF13443">
    <property type="entry name" value="HTH_26"/>
    <property type="match status" value="1"/>
</dbReference>